<dbReference type="InterPro" id="IPR023393">
    <property type="entry name" value="START-like_dom_sf"/>
</dbReference>
<feature type="signal peptide" evidence="1">
    <location>
        <begin position="1"/>
        <end position="21"/>
    </location>
</feature>
<dbReference type="OrthoDB" id="509124at2759"/>
<proteinExistence type="predicted"/>
<evidence type="ECO:0008006" key="4">
    <source>
        <dbReference type="Google" id="ProtNLM"/>
    </source>
</evidence>
<sequence length="205" mass="22368">MSPASTLRLAFVLCTGAAVLAASPPSNLPEPMNGTFSVLATSIIDTDVETAWNSILNFSGYPDWNPFVRSQEVLNEWSAPADDQTPVVGSVIRITSQIPPLPFPVNASTPPNILNIRITTENVSHILPETHQVRWYLLSIDEIIAAERWSTVSEFVDDDNKTKVFYESRGVYSGALGSTVQALLEKDITSSFQAQADAMKLTLEA</sequence>
<reference evidence="2 3" key="1">
    <citation type="journal article" date="2015" name="Fungal Genet. Biol.">
        <title>Evolution of novel wood decay mechanisms in Agaricales revealed by the genome sequences of Fistulina hepatica and Cylindrobasidium torrendii.</title>
        <authorList>
            <person name="Floudas D."/>
            <person name="Held B.W."/>
            <person name="Riley R."/>
            <person name="Nagy L.G."/>
            <person name="Koehler G."/>
            <person name="Ransdell A.S."/>
            <person name="Younus H."/>
            <person name="Chow J."/>
            <person name="Chiniquy J."/>
            <person name="Lipzen A."/>
            <person name="Tritt A."/>
            <person name="Sun H."/>
            <person name="Haridas S."/>
            <person name="LaButti K."/>
            <person name="Ohm R.A."/>
            <person name="Kues U."/>
            <person name="Blanchette R.A."/>
            <person name="Grigoriev I.V."/>
            <person name="Minto R.E."/>
            <person name="Hibbett D.S."/>
        </authorList>
    </citation>
    <scope>NUCLEOTIDE SEQUENCE [LARGE SCALE GENOMIC DNA]</scope>
    <source>
        <strain evidence="2 3">FP15055 ss-10</strain>
    </source>
</reference>
<keyword evidence="1" id="KW-0732">Signal</keyword>
<protein>
    <recommendedName>
        <fullName evidence="4">Coenzyme Q-binding protein COQ10 START domain-containing protein</fullName>
    </recommendedName>
</protein>
<evidence type="ECO:0000256" key="1">
    <source>
        <dbReference type="SAM" id="SignalP"/>
    </source>
</evidence>
<evidence type="ECO:0000313" key="2">
    <source>
        <dbReference type="EMBL" id="KIY67782.1"/>
    </source>
</evidence>
<dbReference type="EMBL" id="KN880517">
    <property type="protein sequence ID" value="KIY67782.1"/>
    <property type="molecule type" value="Genomic_DNA"/>
</dbReference>
<organism evidence="2 3">
    <name type="scientific">Cylindrobasidium torrendii FP15055 ss-10</name>
    <dbReference type="NCBI Taxonomy" id="1314674"/>
    <lineage>
        <taxon>Eukaryota</taxon>
        <taxon>Fungi</taxon>
        <taxon>Dikarya</taxon>
        <taxon>Basidiomycota</taxon>
        <taxon>Agaricomycotina</taxon>
        <taxon>Agaricomycetes</taxon>
        <taxon>Agaricomycetidae</taxon>
        <taxon>Agaricales</taxon>
        <taxon>Marasmiineae</taxon>
        <taxon>Physalacriaceae</taxon>
        <taxon>Cylindrobasidium</taxon>
    </lineage>
</organism>
<evidence type="ECO:0000313" key="3">
    <source>
        <dbReference type="Proteomes" id="UP000054007"/>
    </source>
</evidence>
<dbReference type="Proteomes" id="UP000054007">
    <property type="component" value="Unassembled WGS sequence"/>
</dbReference>
<keyword evidence="3" id="KW-1185">Reference proteome</keyword>
<dbReference type="AlphaFoldDB" id="A0A0D7BB80"/>
<feature type="chain" id="PRO_5002317038" description="Coenzyme Q-binding protein COQ10 START domain-containing protein" evidence="1">
    <location>
        <begin position="22"/>
        <end position="205"/>
    </location>
</feature>
<name>A0A0D7BB80_9AGAR</name>
<dbReference type="SUPFAM" id="SSF55961">
    <property type="entry name" value="Bet v1-like"/>
    <property type="match status" value="1"/>
</dbReference>
<gene>
    <name evidence="2" type="ORF">CYLTODRAFT_490345</name>
</gene>
<accession>A0A0D7BB80</accession>
<dbReference type="Gene3D" id="3.30.530.20">
    <property type="match status" value="1"/>
</dbReference>